<dbReference type="InterPro" id="IPR029044">
    <property type="entry name" value="Nucleotide-diphossugar_trans"/>
</dbReference>
<reference evidence="3" key="1">
    <citation type="journal article" date="2020" name="mSystems">
        <title>Genome- and Community-Level Interaction Insights into Carbon Utilization and Element Cycling Functions of Hydrothermarchaeota in Hydrothermal Sediment.</title>
        <authorList>
            <person name="Zhou Z."/>
            <person name="Liu Y."/>
            <person name="Xu W."/>
            <person name="Pan J."/>
            <person name="Luo Z.H."/>
            <person name="Li M."/>
        </authorList>
    </citation>
    <scope>NUCLEOTIDE SEQUENCE [LARGE SCALE GENOMIC DNA]</scope>
    <source>
        <strain evidence="3">HyVt-233</strain>
    </source>
</reference>
<dbReference type="CDD" id="cd02440">
    <property type="entry name" value="AdoMet_MTases"/>
    <property type="match status" value="1"/>
</dbReference>
<organism evidence="3">
    <name type="scientific">Desulfofervidus auxilii</name>
    <dbReference type="NCBI Taxonomy" id="1621989"/>
    <lineage>
        <taxon>Bacteria</taxon>
        <taxon>Pseudomonadati</taxon>
        <taxon>Thermodesulfobacteriota</taxon>
        <taxon>Candidatus Desulfofervidia</taxon>
        <taxon>Candidatus Desulfofervidales</taxon>
        <taxon>Candidatus Desulfofervidaceae</taxon>
        <taxon>Candidatus Desulfofervidus</taxon>
    </lineage>
</organism>
<feature type="non-terminal residue" evidence="3">
    <location>
        <position position="1"/>
    </location>
</feature>
<evidence type="ECO:0000259" key="2">
    <source>
        <dbReference type="Pfam" id="PF00535"/>
    </source>
</evidence>
<dbReference type="PANTHER" id="PTHR43685:SF3">
    <property type="entry name" value="SLR2126 PROTEIN"/>
    <property type="match status" value="1"/>
</dbReference>
<comment type="caution">
    <text evidence="3">The sequence shown here is derived from an EMBL/GenBank/DDBJ whole genome shotgun (WGS) entry which is preliminary data.</text>
</comment>
<dbReference type="InterPro" id="IPR050834">
    <property type="entry name" value="Glycosyltransf_2"/>
</dbReference>
<dbReference type="InterPro" id="IPR001173">
    <property type="entry name" value="Glyco_trans_2-like"/>
</dbReference>
<accession>A0A7C0Y557</accession>
<dbReference type="EMBL" id="DRBS01000177">
    <property type="protein sequence ID" value="HDD44108.1"/>
    <property type="molecule type" value="Genomic_DNA"/>
</dbReference>
<dbReference type="SUPFAM" id="SSF53335">
    <property type="entry name" value="S-adenosyl-L-methionine-dependent methyltransferases"/>
    <property type="match status" value="1"/>
</dbReference>
<dbReference type="PANTHER" id="PTHR43685">
    <property type="entry name" value="GLYCOSYLTRANSFERASE"/>
    <property type="match status" value="1"/>
</dbReference>
<evidence type="ECO:0000256" key="1">
    <source>
        <dbReference type="SAM" id="Coils"/>
    </source>
</evidence>
<dbReference type="Proteomes" id="UP000886289">
    <property type="component" value="Unassembled WGS sequence"/>
</dbReference>
<feature type="coiled-coil region" evidence="1">
    <location>
        <begin position="274"/>
        <end position="326"/>
    </location>
</feature>
<name>A0A7C0Y557_DESA2</name>
<dbReference type="InterPro" id="IPR029063">
    <property type="entry name" value="SAM-dependent_MTases_sf"/>
</dbReference>
<dbReference type="Gene3D" id="3.90.550.10">
    <property type="entry name" value="Spore Coat Polysaccharide Biosynthesis Protein SpsA, Chain A"/>
    <property type="match status" value="1"/>
</dbReference>
<dbReference type="Pfam" id="PF13489">
    <property type="entry name" value="Methyltransf_23"/>
    <property type="match status" value="1"/>
</dbReference>
<dbReference type="SUPFAM" id="SSF53448">
    <property type="entry name" value="Nucleotide-diphospho-sugar transferases"/>
    <property type="match status" value="1"/>
</dbReference>
<keyword evidence="1" id="KW-0175">Coiled coil</keyword>
<dbReference type="AlphaFoldDB" id="A0A7C0Y557"/>
<dbReference type="Gene3D" id="3.40.50.150">
    <property type="entry name" value="Vaccinia Virus protein VP39"/>
    <property type="match status" value="1"/>
</dbReference>
<protein>
    <submittedName>
        <fullName evidence="3">Glycosyltransferase</fullName>
    </submittedName>
</protein>
<proteinExistence type="predicted"/>
<feature type="domain" description="Glycosyltransferase 2-like" evidence="2">
    <location>
        <begin position="437"/>
        <end position="563"/>
    </location>
</feature>
<dbReference type="Pfam" id="PF00535">
    <property type="entry name" value="Glycos_transf_2"/>
    <property type="match status" value="1"/>
</dbReference>
<feature type="non-terminal residue" evidence="3">
    <location>
        <position position="842"/>
    </location>
</feature>
<gene>
    <name evidence="3" type="ORF">ENG63_04520</name>
</gene>
<sequence>EIPEMGYIAYSSSNYLNFLWQKDIFYLFYGSHFDSKIRLLDVGCAHGYFLQLLSYDNRIEAKGIDIANEAVRKAREKGLNAEVKDIFEETTKYDVITAWDLIEHIPDIGKFFSKVFDLLKENGIFVFSTPDVGARIVKEKGEEWVGFRSSLEHVLYFDKYSLSTIINDIFNNIPIFFTKIEGEFATLIGFVRKGKYSRRDIIIKNLLNSNFSDEEGLNYEDKIHVLSFLYHTERKENYMDEMANLIKNIKEPSINSHLIPNLITTLDYWSYTYKHKKEEHIMAIENKLKQYQAEFEHYKQVAEEKIDRLSSEVEKYKHEIEHDKQVKQAEIDALYSQLNAIYESDFWKVASFYYKLRDKIALKHIHKTVSILRREGIKGLTEKIKAKFSGIKNTSESAIPLEFNPYKLLKLLKPIDVIVINKDYFDINIKNNNLKFSVIIPVKNEENSIARLLNDLKEQSLKPEEIIFVDGGSEDKTVEIIKNFNHENDLNIKLIEAGIGNIAKHRNIGIREAKNELIVLIDAGNILTKSLCQNLVGALADYPDADLVGGVYHPTKKSSWAYKFIWDWDSIDYTTYLPSARAMLIRKSKALSIGEFPEYLTYAGEDTLFGINYRKVCKKWVINKAAIVYWEAPENKEQALQKAFIYGKGDGESGIGNFRFYEEMINYIKTKKISFNDEVLHAYFLGYIEGRRNRLFILKEKRKINKNYLILSENAFTDNNWIRKIALELIRRNNKVTFCNLRFSNNKEVFIDTDYSLLDLYYFKDFSIKDYIQNHNNILSKTVVIFDPSHLEFVSIANRLKELEPKLKVIYAHEAAEEIFKEELKDIIKTEDFKQVIIYPPT</sequence>
<evidence type="ECO:0000313" key="3">
    <source>
        <dbReference type="EMBL" id="HDD44108.1"/>
    </source>
</evidence>